<dbReference type="KEGG" id="pson:JI735_19260"/>
<keyword evidence="4" id="KW-1185">Reference proteome</keyword>
<feature type="coiled-coil region" evidence="1">
    <location>
        <begin position="198"/>
        <end position="228"/>
    </location>
</feature>
<gene>
    <name evidence="3" type="ORF">JI735_19260</name>
</gene>
<feature type="transmembrane region" description="Helical" evidence="2">
    <location>
        <begin position="6"/>
        <end position="22"/>
    </location>
</feature>
<organism evidence="3 4">
    <name type="scientific">Paenibacillus sonchi</name>
    <dbReference type="NCBI Taxonomy" id="373687"/>
    <lineage>
        <taxon>Bacteria</taxon>
        <taxon>Bacillati</taxon>
        <taxon>Bacillota</taxon>
        <taxon>Bacilli</taxon>
        <taxon>Bacillales</taxon>
        <taxon>Paenibacillaceae</taxon>
        <taxon>Paenibacillus</taxon>
        <taxon>Paenibacillus sonchi group</taxon>
    </lineage>
</organism>
<dbReference type="PANTHER" id="PTHR35007:SF2">
    <property type="entry name" value="PILUS ASSEMBLE PROTEIN"/>
    <property type="match status" value="1"/>
</dbReference>
<reference evidence="3 4" key="1">
    <citation type="submission" date="2021-01" db="EMBL/GenBank/DDBJ databases">
        <title>Whole genome sequence of Paenibacillus sonchi LMG 24727 for comparative genomics.</title>
        <authorList>
            <person name="Lee G."/>
            <person name="Kim M.-J."/>
            <person name="Lim K."/>
            <person name="Shin J.-H."/>
        </authorList>
    </citation>
    <scope>NUCLEOTIDE SEQUENCE [LARGE SCALE GENOMIC DNA]</scope>
    <source>
        <strain evidence="3 4">LMG 24727</strain>
    </source>
</reference>
<feature type="transmembrane region" description="Helical" evidence="2">
    <location>
        <begin position="229"/>
        <end position="246"/>
    </location>
</feature>
<name>A0A974SAK3_9BACL</name>
<dbReference type="AlphaFoldDB" id="A0A974SAK3"/>
<proteinExistence type="predicted"/>
<dbReference type="EMBL" id="CP068595">
    <property type="protein sequence ID" value="QQZ58872.1"/>
    <property type="molecule type" value="Genomic_DNA"/>
</dbReference>
<dbReference type="RefSeq" id="WP_039834679.1">
    <property type="nucleotide sequence ID" value="NZ_CP068595.1"/>
</dbReference>
<dbReference type="PANTHER" id="PTHR35007">
    <property type="entry name" value="INTEGRAL MEMBRANE PROTEIN-RELATED"/>
    <property type="match status" value="1"/>
</dbReference>
<sequence>MTSGYMVFWYAGVALLTLHLLLPKSRDKPKSFSLSKAFGYETLRKEAEGAGWNLSSKEFLWIIGLAGALIALIALFTGNYFFIALGLALCFTLPRYIILKVKRNKRTQLLFELPSNLRLWISKMGDFGHVQKALESALPDMEGSTKSMFQVACDKLRIGLPLQRVLEELYAEIRIRKLEDFGVKLLMAQMEGFHRRSLDSLKETVEQISEDIAQVKELEIEAKSKRRQLVIIVAMSWMMPILLSSLSSNNGNLFLDTWYGQIFIVSFATASLFAVGKGDDFLSLNLDEL</sequence>
<keyword evidence="2" id="KW-1133">Transmembrane helix</keyword>
<keyword evidence="2" id="KW-0472">Membrane</keyword>
<keyword evidence="1" id="KW-0175">Coiled coil</keyword>
<evidence type="ECO:0000313" key="4">
    <source>
        <dbReference type="Proteomes" id="UP000595841"/>
    </source>
</evidence>
<evidence type="ECO:0000256" key="2">
    <source>
        <dbReference type="SAM" id="Phobius"/>
    </source>
</evidence>
<evidence type="ECO:0000256" key="1">
    <source>
        <dbReference type="SAM" id="Coils"/>
    </source>
</evidence>
<keyword evidence="2" id="KW-0812">Transmembrane</keyword>
<feature type="transmembrane region" description="Helical" evidence="2">
    <location>
        <begin position="258"/>
        <end position="276"/>
    </location>
</feature>
<feature type="transmembrane region" description="Helical" evidence="2">
    <location>
        <begin position="59"/>
        <end position="76"/>
    </location>
</feature>
<accession>A0A974SAK3</accession>
<protein>
    <submittedName>
        <fullName evidence="3">Type II secretion system F family protein</fullName>
    </submittedName>
</protein>
<dbReference type="Proteomes" id="UP000595841">
    <property type="component" value="Chromosome"/>
</dbReference>
<feature type="transmembrane region" description="Helical" evidence="2">
    <location>
        <begin position="82"/>
        <end position="99"/>
    </location>
</feature>
<evidence type="ECO:0000313" key="3">
    <source>
        <dbReference type="EMBL" id="QQZ58872.1"/>
    </source>
</evidence>